<dbReference type="SMART" id="SM00248">
    <property type="entry name" value="ANK"/>
    <property type="match status" value="9"/>
</dbReference>
<reference evidence="5 6" key="1">
    <citation type="submission" date="2015-01" db="EMBL/GenBank/DDBJ databases">
        <title>The Genome Sequence of Cladophialophora immunda CBS83496.</title>
        <authorList>
            <consortium name="The Broad Institute Genomics Platform"/>
            <person name="Cuomo C."/>
            <person name="de Hoog S."/>
            <person name="Gorbushina A."/>
            <person name="Stielow B."/>
            <person name="Teixiera M."/>
            <person name="Abouelleil A."/>
            <person name="Chapman S.B."/>
            <person name="Priest M."/>
            <person name="Young S.K."/>
            <person name="Wortman J."/>
            <person name="Nusbaum C."/>
            <person name="Birren B."/>
        </authorList>
    </citation>
    <scope>NUCLEOTIDE SEQUENCE [LARGE SCALE GENOMIC DNA]</scope>
    <source>
        <strain evidence="5 6">CBS 83496</strain>
    </source>
</reference>
<evidence type="ECO:0000256" key="3">
    <source>
        <dbReference type="PROSITE-ProRule" id="PRU00023"/>
    </source>
</evidence>
<dbReference type="Pfam" id="PF12796">
    <property type="entry name" value="Ank_2"/>
    <property type="match status" value="3"/>
</dbReference>
<dbReference type="HOGENOM" id="CLU_384941_0_0_1"/>
<feature type="region of interest" description="Disordered" evidence="4">
    <location>
        <begin position="103"/>
        <end position="176"/>
    </location>
</feature>
<sequence length="674" mass="73220">MQCRLHNIAKLQEWKIRRCWPQEELRIMARCFLHHQAQGHCVTFKRFGEAYSTAEIESYLKQNPLVDGSDEELPGHLEAVPTTAAEEQQLESDDLGPDQLTLAASSQVSTSASSRNIPAEERPTKKRKAVSWSSLPHRDASSSRQPRQSERNDHAAEAEVTDDQDDGDKSAGDKKKEMEKAFATLRAVSQGLPSGDKKYADAVTQVEQLLKKAMEEEQPEQEETDLGPLHWAALSDDETTAKALIDKGADINARGGIGWTALHIAAFKSLEVLRLLLFQGNIDIDAVDNRGATALIRAVVEPSLECAVLLLQKGANPDVGSFRGKSVLHYACLRSGMDELVKAIAGKTSQIDRQDHNGATALHIAVAENKEDYVITLMEAGASLDIQDRDGRTPVHQAAFDGSPEMLLRMVDSNSDLTLKGNDDETVLHILCQRPDLCEVAEAVVKKPGVDINAKSRSGTTPLGGAAYHNCFDTVRMLVSHGADVEAADVEADTALNVAISKGNKEIANFLIENGSPLNPKNQSVKKWRAMLERNRRVQLALLPPRATKQPSTTKPRAQSSPAVVRNQSSKIGISPSEMQTLQTLVTKLMKQSGGPQSNHPTSPKFGATPSHSAPAPLFVVGSDPNTFGLNAQGSSGQGFMLDEFMFGGGANYSNMEWDLPAQDTGYFGRNLGL</sequence>
<dbReference type="OrthoDB" id="4134574at2759"/>
<dbReference type="PROSITE" id="PS50088">
    <property type="entry name" value="ANK_REPEAT"/>
    <property type="match status" value="5"/>
</dbReference>
<keyword evidence="2 3" id="KW-0040">ANK repeat</keyword>
<dbReference type="GeneID" id="27342198"/>
<proteinExistence type="predicted"/>
<protein>
    <submittedName>
        <fullName evidence="5">Uncharacterized protein</fullName>
    </submittedName>
</protein>
<dbReference type="STRING" id="569365.A0A0D2B164"/>
<feature type="repeat" description="ANK" evidence="3">
    <location>
        <begin position="458"/>
        <end position="490"/>
    </location>
</feature>
<organism evidence="5 6">
    <name type="scientific">Cladophialophora immunda</name>
    <dbReference type="NCBI Taxonomy" id="569365"/>
    <lineage>
        <taxon>Eukaryota</taxon>
        <taxon>Fungi</taxon>
        <taxon>Dikarya</taxon>
        <taxon>Ascomycota</taxon>
        <taxon>Pezizomycotina</taxon>
        <taxon>Eurotiomycetes</taxon>
        <taxon>Chaetothyriomycetidae</taxon>
        <taxon>Chaetothyriales</taxon>
        <taxon>Herpotrichiellaceae</taxon>
        <taxon>Cladophialophora</taxon>
    </lineage>
</organism>
<dbReference type="PANTHER" id="PTHR24189:SF50">
    <property type="entry name" value="ANKYRIN REPEAT AND SOCS BOX PROTEIN 2"/>
    <property type="match status" value="1"/>
</dbReference>
<gene>
    <name evidence="5" type="ORF">PV07_03004</name>
</gene>
<feature type="compositionally biased region" description="Polar residues" evidence="4">
    <location>
        <begin position="549"/>
        <end position="577"/>
    </location>
</feature>
<evidence type="ECO:0000256" key="2">
    <source>
        <dbReference type="ARBA" id="ARBA00023043"/>
    </source>
</evidence>
<feature type="region of interest" description="Disordered" evidence="4">
    <location>
        <begin position="591"/>
        <end position="611"/>
    </location>
</feature>
<dbReference type="InterPro" id="IPR036770">
    <property type="entry name" value="Ankyrin_rpt-contain_sf"/>
</dbReference>
<feature type="repeat" description="ANK" evidence="3">
    <location>
        <begin position="357"/>
        <end position="389"/>
    </location>
</feature>
<name>A0A0D2B164_9EURO</name>
<dbReference type="PANTHER" id="PTHR24189">
    <property type="entry name" value="MYOTROPHIN"/>
    <property type="match status" value="1"/>
</dbReference>
<dbReference type="InterPro" id="IPR050745">
    <property type="entry name" value="Multifunctional_regulatory"/>
</dbReference>
<feature type="region of interest" description="Disordered" evidence="4">
    <location>
        <begin position="544"/>
        <end position="577"/>
    </location>
</feature>
<keyword evidence="6" id="KW-1185">Reference proteome</keyword>
<feature type="compositionally biased region" description="Basic and acidic residues" evidence="4">
    <location>
        <begin position="136"/>
        <end position="157"/>
    </location>
</feature>
<evidence type="ECO:0000313" key="6">
    <source>
        <dbReference type="Proteomes" id="UP000054466"/>
    </source>
</evidence>
<evidence type="ECO:0000256" key="4">
    <source>
        <dbReference type="SAM" id="MobiDB-lite"/>
    </source>
</evidence>
<feature type="compositionally biased region" description="Low complexity" evidence="4">
    <location>
        <begin position="103"/>
        <end position="114"/>
    </location>
</feature>
<dbReference type="PROSITE" id="PS50297">
    <property type="entry name" value="ANK_REP_REGION"/>
    <property type="match status" value="5"/>
</dbReference>
<dbReference type="RefSeq" id="XP_016251563.1">
    <property type="nucleotide sequence ID" value="XM_016389661.1"/>
</dbReference>
<evidence type="ECO:0000313" key="5">
    <source>
        <dbReference type="EMBL" id="KIW31347.1"/>
    </source>
</evidence>
<feature type="repeat" description="ANK" evidence="3">
    <location>
        <begin position="491"/>
        <end position="523"/>
    </location>
</feature>
<feature type="repeat" description="ANK" evidence="3">
    <location>
        <begin position="390"/>
        <end position="422"/>
    </location>
</feature>
<dbReference type="InterPro" id="IPR002110">
    <property type="entry name" value="Ankyrin_rpt"/>
</dbReference>
<feature type="repeat" description="ANK" evidence="3">
    <location>
        <begin position="224"/>
        <end position="256"/>
    </location>
</feature>
<dbReference type="Gene3D" id="1.25.40.20">
    <property type="entry name" value="Ankyrin repeat-containing domain"/>
    <property type="match status" value="1"/>
</dbReference>
<dbReference type="SUPFAM" id="SSF48403">
    <property type="entry name" value="Ankyrin repeat"/>
    <property type="match status" value="1"/>
</dbReference>
<evidence type="ECO:0000256" key="1">
    <source>
        <dbReference type="ARBA" id="ARBA00022737"/>
    </source>
</evidence>
<keyword evidence="1" id="KW-0677">Repeat</keyword>
<dbReference type="VEuPathDB" id="FungiDB:PV07_03004"/>
<dbReference type="PRINTS" id="PR01415">
    <property type="entry name" value="ANKYRIN"/>
</dbReference>
<feature type="compositionally biased region" description="Basic and acidic residues" evidence="4">
    <location>
        <begin position="167"/>
        <end position="176"/>
    </location>
</feature>
<dbReference type="EMBL" id="KN847041">
    <property type="protein sequence ID" value="KIW31347.1"/>
    <property type="molecule type" value="Genomic_DNA"/>
</dbReference>
<dbReference type="AlphaFoldDB" id="A0A0D2B164"/>
<accession>A0A0D2B164</accession>
<dbReference type="Proteomes" id="UP000054466">
    <property type="component" value="Unassembled WGS sequence"/>
</dbReference>